<dbReference type="EMBL" id="QICB01000001">
    <property type="protein sequence ID" value="RNL21441.1"/>
    <property type="molecule type" value="Genomic_DNA"/>
</dbReference>
<feature type="domain" description="Tetrahaem cytochrome" evidence="9">
    <location>
        <begin position="139"/>
        <end position="200"/>
    </location>
</feature>
<keyword evidence="5" id="KW-0249">Electron transport</keyword>
<dbReference type="Pfam" id="PF14537">
    <property type="entry name" value="Cytochrom_c3_2"/>
    <property type="match status" value="1"/>
</dbReference>
<dbReference type="InterPro" id="IPR036280">
    <property type="entry name" value="Multihaem_cyt_sf"/>
</dbReference>
<feature type="transmembrane region" description="Helical" evidence="8">
    <location>
        <begin position="40"/>
        <end position="61"/>
    </location>
</feature>
<comment type="caution">
    <text evidence="10">The sequence shown here is derived from an EMBL/GenBank/DDBJ whole genome shotgun (WGS) entry which is preliminary data.</text>
</comment>
<keyword evidence="6" id="KW-0408">Iron</keyword>
<keyword evidence="2" id="KW-0813">Transport</keyword>
<organism evidence="10 11">
    <name type="scientific">Slackia faecicanis</name>
    <dbReference type="NCBI Taxonomy" id="255723"/>
    <lineage>
        <taxon>Bacteria</taxon>
        <taxon>Bacillati</taxon>
        <taxon>Actinomycetota</taxon>
        <taxon>Coriobacteriia</taxon>
        <taxon>Eggerthellales</taxon>
        <taxon>Eggerthellaceae</taxon>
        <taxon>Slackia</taxon>
    </lineage>
</organism>
<dbReference type="InterPro" id="IPR012286">
    <property type="entry name" value="Tetrahaem_cytochrome"/>
</dbReference>
<dbReference type="GO" id="GO:0030313">
    <property type="term" value="C:cell envelope"/>
    <property type="evidence" value="ECO:0007669"/>
    <property type="project" value="UniProtKB-SubCell"/>
</dbReference>
<dbReference type="Gene3D" id="1.10.1130.10">
    <property type="entry name" value="Flavocytochrome C3, Chain A"/>
    <property type="match status" value="1"/>
</dbReference>
<protein>
    <submittedName>
        <fullName evidence="10">Histamine H3 receptor</fullName>
    </submittedName>
</protein>
<accession>A0A3N0AI32</accession>
<keyword evidence="11" id="KW-1185">Reference proteome</keyword>
<dbReference type="RefSeq" id="WP_123197283.1">
    <property type="nucleotide sequence ID" value="NZ_QICB01000001.1"/>
</dbReference>
<evidence type="ECO:0000313" key="10">
    <source>
        <dbReference type="EMBL" id="RNL21441.1"/>
    </source>
</evidence>
<evidence type="ECO:0000256" key="1">
    <source>
        <dbReference type="ARBA" id="ARBA00004196"/>
    </source>
</evidence>
<gene>
    <name evidence="10" type="ORF">DMP07_00910</name>
</gene>
<feature type="region of interest" description="Disordered" evidence="7">
    <location>
        <begin position="1"/>
        <end position="34"/>
    </location>
</feature>
<keyword evidence="4" id="KW-0479">Metal-binding</keyword>
<name>A0A3N0AI32_9ACTN</name>
<keyword evidence="8" id="KW-0472">Membrane</keyword>
<keyword evidence="8" id="KW-1133">Transmembrane helix</keyword>
<evidence type="ECO:0000259" key="9">
    <source>
        <dbReference type="Pfam" id="PF14537"/>
    </source>
</evidence>
<evidence type="ECO:0000313" key="11">
    <source>
        <dbReference type="Proteomes" id="UP000267368"/>
    </source>
</evidence>
<dbReference type="AlphaFoldDB" id="A0A3N0AI32"/>
<evidence type="ECO:0000256" key="6">
    <source>
        <dbReference type="ARBA" id="ARBA00023004"/>
    </source>
</evidence>
<keyword evidence="10" id="KW-0675">Receptor</keyword>
<dbReference type="GO" id="GO:0046872">
    <property type="term" value="F:metal ion binding"/>
    <property type="evidence" value="ECO:0007669"/>
    <property type="project" value="UniProtKB-KW"/>
</dbReference>
<evidence type="ECO:0000256" key="8">
    <source>
        <dbReference type="SAM" id="Phobius"/>
    </source>
</evidence>
<proteinExistence type="predicted"/>
<sequence length="211" mass="22743">MGEKERQDGFEAPQTHGEDASAVETSGVEGPREPRAKRRWPIVVGCVALVLALAGAGLFAWHQTPGFCNAVCHVPMDNYVQGYFEDESLCANAHYRAGTSCLDCHEPKLEEQVAEGLAWVRGDFRVDENGDIATVGVTADEKMCTQGGCHDMKDVIAATADWGGEAGVNPHESHQGAPIDCSNCHGVHKVSNMYCNACHDYLTPEGWTNPA</sequence>
<keyword evidence="8" id="KW-0812">Transmembrane</keyword>
<dbReference type="InterPro" id="IPR038266">
    <property type="entry name" value="NapC/NirT_cytc_sf"/>
</dbReference>
<keyword evidence="3" id="KW-0349">Heme</keyword>
<evidence type="ECO:0000256" key="5">
    <source>
        <dbReference type="ARBA" id="ARBA00022982"/>
    </source>
</evidence>
<comment type="subcellular location">
    <subcellularLocation>
        <location evidence="1">Cell envelope</location>
    </subcellularLocation>
</comment>
<dbReference type="SUPFAM" id="SSF48695">
    <property type="entry name" value="Multiheme cytochromes"/>
    <property type="match status" value="1"/>
</dbReference>
<reference evidence="11" key="1">
    <citation type="submission" date="2018-05" db="EMBL/GenBank/DDBJ databases">
        <title>Genome Sequencing of selected type strains of the family Eggerthellaceae.</title>
        <authorList>
            <person name="Danylec N."/>
            <person name="Stoll D.A."/>
            <person name="Doetsch A."/>
            <person name="Huch M."/>
        </authorList>
    </citation>
    <scope>NUCLEOTIDE SEQUENCE [LARGE SCALE GENOMIC DNA]</scope>
    <source>
        <strain evidence="11">DSM 17537</strain>
    </source>
</reference>
<dbReference type="OrthoDB" id="5397337at2"/>
<evidence type="ECO:0000256" key="2">
    <source>
        <dbReference type="ARBA" id="ARBA00022448"/>
    </source>
</evidence>
<dbReference type="Gene3D" id="1.10.3820.10">
    <property type="entry name" value="Di-heme elbow motif domain"/>
    <property type="match status" value="1"/>
</dbReference>
<evidence type="ECO:0000256" key="7">
    <source>
        <dbReference type="SAM" id="MobiDB-lite"/>
    </source>
</evidence>
<evidence type="ECO:0000256" key="3">
    <source>
        <dbReference type="ARBA" id="ARBA00022617"/>
    </source>
</evidence>
<evidence type="ECO:0000256" key="4">
    <source>
        <dbReference type="ARBA" id="ARBA00022723"/>
    </source>
</evidence>
<dbReference type="Proteomes" id="UP000267368">
    <property type="component" value="Unassembled WGS sequence"/>
</dbReference>